<dbReference type="GO" id="GO:0005886">
    <property type="term" value="C:plasma membrane"/>
    <property type="evidence" value="ECO:0007669"/>
    <property type="project" value="TreeGrafter"/>
</dbReference>
<name>A0A7H0S6E6_9BIVA</name>
<dbReference type="GO" id="GO:0045087">
    <property type="term" value="P:innate immune response"/>
    <property type="evidence" value="ECO:0007669"/>
    <property type="project" value="UniProtKB-KW"/>
</dbReference>
<evidence type="ECO:0000256" key="5">
    <source>
        <dbReference type="ARBA" id="ARBA00022692"/>
    </source>
</evidence>
<keyword evidence="9 13" id="KW-1133">Transmembrane helix</keyword>
<proteinExistence type="evidence at transcript level"/>
<evidence type="ECO:0000256" key="3">
    <source>
        <dbReference type="ARBA" id="ARBA00022588"/>
    </source>
</evidence>
<evidence type="ECO:0000256" key="13">
    <source>
        <dbReference type="SAM" id="Phobius"/>
    </source>
</evidence>
<dbReference type="InterPro" id="IPR000157">
    <property type="entry name" value="TIR_dom"/>
</dbReference>
<dbReference type="InterPro" id="IPR035897">
    <property type="entry name" value="Toll_tir_struct_dom_sf"/>
</dbReference>
<dbReference type="PRINTS" id="PR01537">
    <property type="entry name" value="INTRLKN1R1F"/>
</dbReference>
<dbReference type="Gene3D" id="3.40.50.10140">
    <property type="entry name" value="Toll/interleukin-1 receptor homology (TIR) domain"/>
    <property type="match status" value="1"/>
</dbReference>
<keyword evidence="7" id="KW-0677">Repeat</keyword>
<dbReference type="AlphaFoldDB" id="A0A7H0S6E6"/>
<dbReference type="SMART" id="SM00369">
    <property type="entry name" value="LRR_TYP"/>
    <property type="match status" value="10"/>
</dbReference>
<dbReference type="Gene3D" id="3.80.10.10">
    <property type="entry name" value="Ribonuclease Inhibitor"/>
    <property type="match status" value="4"/>
</dbReference>
<dbReference type="GO" id="GO:0002224">
    <property type="term" value="P:toll-like receptor signaling pathway"/>
    <property type="evidence" value="ECO:0007669"/>
    <property type="project" value="InterPro"/>
</dbReference>
<keyword evidence="12" id="KW-0325">Glycoprotein</keyword>
<accession>A0A7H0S6E6</accession>
<evidence type="ECO:0000256" key="4">
    <source>
        <dbReference type="ARBA" id="ARBA00022614"/>
    </source>
</evidence>
<dbReference type="SMART" id="SM00365">
    <property type="entry name" value="LRR_SD22"/>
    <property type="match status" value="7"/>
</dbReference>
<evidence type="ECO:0000256" key="10">
    <source>
        <dbReference type="ARBA" id="ARBA00023136"/>
    </source>
</evidence>
<evidence type="ECO:0000256" key="7">
    <source>
        <dbReference type="ARBA" id="ARBA00022737"/>
    </source>
</evidence>
<evidence type="ECO:0000256" key="14">
    <source>
        <dbReference type="SAM" id="SignalP"/>
    </source>
</evidence>
<evidence type="ECO:0000256" key="1">
    <source>
        <dbReference type="ARBA" id="ARBA00004479"/>
    </source>
</evidence>
<dbReference type="Pfam" id="PF13855">
    <property type="entry name" value="LRR_8"/>
    <property type="match status" value="3"/>
</dbReference>
<evidence type="ECO:0000256" key="11">
    <source>
        <dbReference type="ARBA" id="ARBA00023170"/>
    </source>
</evidence>
<dbReference type="PANTHER" id="PTHR24365">
    <property type="entry name" value="TOLL-LIKE RECEPTOR"/>
    <property type="match status" value="1"/>
</dbReference>
<keyword evidence="11 16" id="KW-0675">Receptor</keyword>
<dbReference type="InterPro" id="IPR032675">
    <property type="entry name" value="LRR_dom_sf"/>
</dbReference>
<feature type="transmembrane region" description="Helical" evidence="13">
    <location>
        <begin position="561"/>
        <end position="583"/>
    </location>
</feature>
<protein>
    <submittedName>
        <fullName evidence="16">Toll-like receptor</fullName>
    </submittedName>
</protein>
<dbReference type="PIRSF" id="PIRSF037595">
    <property type="entry name" value="Toll-like_receptor"/>
    <property type="match status" value="1"/>
</dbReference>
<dbReference type="PROSITE" id="PS51450">
    <property type="entry name" value="LRR"/>
    <property type="match status" value="1"/>
</dbReference>
<evidence type="ECO:0000256" key="2">
    <source>
        <dbReference type="ARBA" id="ARBA00009634"/>
    </source>
</evidence>
<dbReference type="SUPFAM" id="SSF52200">
    <property type="entry name" value="Toll/Interleukin receptor TIR domain"/>
    <property type="match status" value="1"/>
</dbReference>
<dbReference type="GO" id="GO:0004888">
    <property type="term" value="F:transmembrane signaling receptor activity"/>
    <property type="evidence" value="ECO:0007669"/>
    <property type="project" value="InterPro"/>
</dbReference>
<keyword evidence="3" id="KW-0399">Innate immunity</keyword>
<comment type="similarity">
    <text evidence="2">Belongs to the Toll-like receptor family.</text>
</comment>
<evidence type="ECO:0000256" key="8">
    <source>
        <dbReference type="ARBA" id="ARBA00022859"/>
    </source>
</evidence>
<dbReference type="FunFam" id="3.40.50.10140:FF:000001">
    <property type="entry name" value="Toll-like receptor 2"/>
    <property type="match status" value="1"/>
</dbReference>
<feature type="signal peptide" evidence="14">
    <location>
        <begin position="1"/>
        <end position="24"/>
    </location>
</feature>
<organism evidence="16">
    <name type="scientific">Anadara kagoshimensis</name>
    <dbReference type="NCBI Taxonomy" id="1390362"/>
    <lineage>
        <taxon>Eukaryota</taxon>
        <taxon>Metazoa</taxon>
        <taxon>Spiralia</taxon>
        <taxon>Lophotrochozoa</taxon>
        <taxon>Mollusca</taxon>
        <taxon>Bivalvia</taxon>
        <taxon>Autobranchia</taxon>
        <taxon>Pteriomorphia</taxon>
        <taxon>Arcoida</taxon>
        <taxon>Arcoidea</taxon>
        <taxon>Arcidae</taxon>
        <taxon>Anadara</taxon>
    </lineage>
</organism>
<dbReference type="SMART" id="SM00255">
    <property type="entry name" value="TIR"/>
    <property type="match status" value="1"/>
</dbReference>
<dbReference type="PROSITE" id="PS50104">
    <property type="entry name" value="TIR"/>
    <property type="match status" value="1"/>
</dbReference>
<evidence type="ECO:0000259" key="15">
    <source>
        <dbReference type="PROSITE" id="PS50104"/>
    </source>
</evidence>
<sequence>MKHTRNVLMLFAVILISLAEPSTSFSTTSMQTDLTSNQAIVDTYSVVPRDSLLEENSSPKNIGNQGTGSLDVLCLTQYCYCKEYTVRCSGHHANLTYIPKVPNNTKNLYFSRNELPIVTKETFRNISNSNLKVLSLTKNDIREISKDAFKDFKSLQILYLDGNKNLPLDELSEAFGSFPRNACPDIFMEDMNLEVLPGFMFKGLQFCNISIISLRQNNIQRIDGKMFSNLTVLNELDVSTNFIYSINLRGLQKLEHLNLNRNSLFRTPQFYSLKTKECLLPNLKTLCLEENQIQIITKYSFSCLPKLQHIFLNSNPIIKIGGNIISSLESINILQLDDIGIDHELFEMEPNPFNSSTLSVLKFSLRDVSYSFYNVSEIFQLMPQLRELHYSGYHLPVKPKILHSIFPIFPRLEVLSFNYLGLREIPAKLFSKFPQLKELSLQGNEIYSWIGDEVFGNVSSILTLDMSYNNIAVINQTSFPQEMLKSLKNIDLSGNRLSCTCDNLWFKNWIRESKNYKQITLKTYPDGYPCQFPPDLKEKNISFQDFNPTTESCREKEDTRITVASVTFSVIIFMILVTSVFVYQCRWHIRYFIFTFKRKTNPEYISEDKFTYDGFVIYSDNDRNWVHNTLINVLEAKEDFSLCIRLRDFEVGKVFVDNIVENMYLSKKIIVVLSNNFVKSEWCRFQLMLAQSRLVKESADSLVLIMLEEVDSNHMITSVHSLITIASYISWTEENTSQKYFWEQVIHLMRRKMIQEVPV</sequence>
<keyword evidence="5 13" id="KW-0812">Transmembrane</keyword>
<evidence type="ECO:0000313" key="16">
    <source>
        <dbReference type="EMBL" id="QNQ79673.1"/>
    </source>
</evidence>
<comment type="subcellular location">
    <subcellularLocation>
        <location evidence="1">Membrane</location>
        <topology evidence="1">Single-pass type I membrane protein</topology>
    </subcellularLocation>
</comment>
<feature type="domain" description="TIR" evidence="15">
    <location>
        <begin position="610"/>
        <end position="749"/>
    </location>
</feature>
<dbReference type="InterPro" id="IPR017241">
    <property type="entry name" value="Toll-like_receptor"/>
</dbReference>
<reference evidence="16" key="1">
    <citation type="submission" date="2019-11" db="EMBL/GenBank/DDBJ databases">
        <authorList>
            <person name="Ren Y."/>
            <person name="Bu W."/>
        </authorList>
    </citation>
    <scope>NUCLEOTIDE SEQUENCE</scope>
    <source>
        <tissue evidence="16">Hepatopancreas</tissue>
    </source>
</reference>
<dbReference type="SUPFAM" id="SSF52058">
    <property type="entry name" value="L domain-like"/>
    <property type="match status" value="1"/>
</dbReference>
<keyword evidence="4" id="KW-0433">Leucine-rich repeat</keyword>
<keyword evidence="10 13" id="KW-0472">Membrane</keyword>
<dbReference type="EMBL" id="MN716761">
    <property type="protein sequence ID" value="QNQ79673.1"/>
    <property type="molecule type" value="mRNA"/>
</dbReference>
<evidence type="ECO:0000256" key="6">
    <source>
        <dbReference type="ARBA" id="ARBA00022729"/>
    </source>
</evidence>
<dbReference type="InterPro" id="IPR003591">
    <property type="entry name" value="Leu-rich_rpt_typical-subtyp"/>
</dbReference>
<evidence type="ECO:0000256" key="12">
    <source>
        <dbReference type="ARBA" id="ARBA00023180"/>
    </source>
</evidence>
<evidence type="ECO:0000256" key="9">
    <source>
        <dbReference type="ARBA" id="ARBA00022989"/>
    </source>
</evidence>
<dbReference type="Pfam" id="PF01582">
    <property type="entry name" value="TIR"/>
    <property type="match status" value="1"/>
</dbReference>
<dbReference type="PANTHER" id="PTHR24365:SF530">
    <property type="entry name" value="MSTPROX-RELATED"/>
    <property type="match status" value="1"/>
</dbReference>
<feature type="chain" id="PRO_5028835945" evidence="14">
    <location>
        <begin position="25"/>
        <end position="759"/>
    </location>
</feature>
<keyword evidence="8" id="KW-0391">Immunity</keyword>
<keyword evidence="6 14" id="KW-0732">Signal</keyword>
<dbReference type="InterPro" id="IPR001611">
    <property type="entry name" value="Leu-rich_rpt"/>
</dbReference>